<reference evidence="1" key="1">
    <citation type="journal article" date="2023" name="Mol. Ecol. Resour.">
        <title>Chromosome-level genome assembly of a triploid poplar Populus alba 'Berolinensis'.</title>
        <authorList>
            <person name="Chen S."/>
            <person name="Yu Y."/>
            <person name="Wang X."/>
            <person name="Wang S."/>
            <person name="Zhang T."/>
            <person name="Zhou Y."/>
            <person name="He R."/>
            <person name="Meng N."/>
            <person name="Wang Y."/>
            <person name="Liu W."/>
            <person name="Liu Z."/>
            <person name="Liu J."/>
            <person name="Guo Q."/>
            <person name="Huang H."/>
            <person name="Sederoff R.R."/>
            <person name="Wang G."/>
            <person name="Qu G."/>
            <person name="Chen S."/>
        </authorList>
    </citation>
    <scope>NUCLEOTIDE SEQUENCE</scope>
    <source>
        <strain evidence="1">SC-2020</strain>
    </source>
</reference>
<protein>
    <submittedName>
        <fullName evidence="1">Uncharacterized protein</fullName>
    </submittedName>
</protein>
<dbReference type="AlphaFoldDB" id="A0AAD6PWS9"/>
<dbReference type="PROSITE" id="PS51257">
    <property type="entry name" value="PROKAR_LIPOPROTEIN"/>
    <property type="match status" value="1"/>
</dbReference>
<keyword evidence="2" id="KW-1185">Reference proteome</keyword>
<organism evidence="1 2">
    <name type="scientific">Populus alba x Populus x berolinensis</name>
    <dbReference type="NCBI Taxonomy" id="444605"/>
    <lineage>
        <taxon>Eukaryota</taxon>
        <taxon>Viridiplantae</taxon>
        <taxon>Streptophyta</taxon>
        <taxon>Embryophyta</taxon>
        <taxon>Tracheophyta</taxon>
        <taxon>Spermatophyta</taxon>
        <taxon>Magnoliopsida</taxon>
        <taxon>eudicotyledons</taxon>
        <taxon>Gunneridae</taxon>
        <taxon>Pentapetalae</taxon>
        <taxon>rosids</taxon>
        <taxon>fabids</taxon>
        <taxon>Malpighiales</taxon>
        <taxon>Salicaceae</taxon>
        <taxon>Saliceae</taxon>
        <taxon>Populus</taxon>
    </lineage>
</organism>
<evidence type="ECO:0000313" key="2">
    <source>
        <dbReference type="Proteomes" id="UP001164929"/>
    </source>
</evidence>
<name>A0AAD6PWS9_9ROSI</name>
<gene>
    <name evidence="1" type="ORF">NC653_034897</name>
</gene>
<accession>A0AAD6PWS9</accession>
<evidence type="ECO:0000313" key="1">
    <source>
        <dbReference type="EMBL" id="KAJ6970446.1"/>
    </source>
</evidence>
<proteinExistence type="predicted"/>
<dbReference type="Proteomes" id="UP001164929">
    <property type="component" value="Chromosome 15"/>
</dbReference>
<comment type="caution">
    <text evidence="1">The sequence shown here is derived from an EMBL/GenBank/DDBJ whole genome shotgun (WGS) entry which is preliminary data.</text>
</comment>
<sequence>MGISSRSFTFYGLYTETPTPFPSLSLSLSCLKNQMRRDDDGTGRSLAQATRTHCVSSSGGEIKGPSLYVAGGTRSLHTSECEVPSRFFCSFTKFHA</sequence>
<dbReference type="EMBL" id="JAQIZT010000015">
    <property type="protein sequence ID" value="KAJ6970446.1"/>
    <property type="molecule type" value="Genomic_DNA"/>
</dbReference>